<organism evidence="2 3">
    <name type="scientific">Candidatus Riesia pediculischaeffi PTSU</name>
    <dbReference type="NCBI Taxonomy" id="1401651"/>
    <lineage>
        <taxon>Bacteria</taxon>
        <taxon>Pseudomonadati</taxon>
        <taxon>Pseudomonadota</taxon>
        <taxon>Gammaproteobacteria</taxon>
        <taxon>Enterobacterales</taxon>
        <taxon>Enterobacteriaceae</taxon>
        <taxon>Candidatus Riesia</taxon>
    </lineage>
</organism>
<comment type="similarity">
    <text evidence="1">Belongs to the BolA/IbaG family.</text>
</comment>
<dbReference type="InterPro" id="IPR002634">
    <property type="entry name" value="BolA"/>
</dbReference>
<dbReference type="AlphaFoldDB" id="A0A0C1VKC9"/>
<evidence type="ECO:0000313" key="3">
    <source>
        <dbReference type="Proteomes" id="UP000054529"/>
    </source>
</evidence>
<dbReference type="InterPro" id="IPR036065">
    <property type="entry name" value="BolA-like_sf"/>
</dbReference>
<dbReference type="RefSeq" id="WP_039719445.1">
    <property type="nucleotide sequence ID" value="NZ_AWXV01000001.1"/>
</dbReference>
<dbReference type="EMBL" id="AWXV01000001">
    <property type="protein sequence ID" value="KIE64300.1"/>
    <property type="molecule type" value="Genomic_DNA"/>
</dbReference>
<dbReference type="OrthoDB" id="9812890at2"/>
<gene>
    <name evidence="2" type="ORF">P689_12324</name>
</gene>
<dbReference type="HOGENOM" id="CLU_109462_4_1_6"/>
<name>A0A0C1VKC9_9ENTR</name>
<dbReference type="PIRSF" id="PIRSF003113">
    <property type="entry name" value="BolA"/>
    <property type="match status" value="1"/>
</dbReference>
<evidence type="ECO:0000313" key="2">
    <source>
        <dbReference type="EMBL" id="KIE64300.1"/>
    </source>
</evidence>
<dbReference type="Pfam" id="PF01722">
    <property type="entry name" value="BolA"/>
    <property type="match status" value="1"/>
</dbReference>
<sequence length="79" mass="9091">MEIKEIRDILNDSLNPNQIFVDGNQSYLKIFIIDDRLKKMGALKGQRMVYSVLKDHIKNGSIHAISVRICSVEEWENGT</sequence>
<dbReference type="Gene3D" id="3.30.300.90">
    <property type="entry name" value="BolA-like"/>
    <property type="match status" value="1"/>
</dbReference>
<dbReference type="SUPFAM" id="SSF82657">
    <property type="entry name" value="BolA-like"/>
    <property type="match status" value="1"/>
</dbReference>
<proteinExistence type="inferred from homology"/>
<evidence type="ECO:0008006" key="4">
    <source>
        <dbReference type="Google" id="ProtNLM"/>
    </source>
</evidence>
<accession>A0A0C1VKC9</accession>
<reference evidence="2 3" key="1">
    <citation type="journal article" date="2014" name="G3 (Bethesda)">
        <title>Genome sequence of Candidatus Riesia pediculischaeffi, endosymbiont of chimpanzee lice, and genomic comparison of recently acquired endosymbionts from human and chimpanzee lice.</title>
        <authorList>
            <person name="Boyd B.M."/>
            <person name="Allen J.M."/>
            <person name="de Crecy-Lagard V."/>
            <person name="Reed D.L."/>
        </authorList>
    </citation>
    <scope>NUCLEOTIDE SEQUENCE [LARGE SCALE GENOMIC DNA]</scope>
    <source>
        <strain evidence="2 3">PTSU</strain>
    </source>
</reference>
<comment type="caution">
    <text evidence="2">The sequence shown here is derived from an EMBL/GenBank/DDBJ whole genome shotgun (WGS) entry which is preliminary data.</text>
</comment>
<protein>
    <recommendedName>
        <fullName evidence="4">YrbA protein</fullName>
    </recommendedName>
</protein>
<dbReference type="Proteomes" id="UP000054529">
    <property type="component" value="Unassembled WGS sequence"/>
</dbReference>
<evidence type="ECO:0000256" key="1">
    <source>
        <dbReference type="RuleBase" id="RU003860"/>
    </source>
</evidence>